<accession>A0A6A6MAU3</accession>
<evidence type="ECO:0000313" key="1">
    <source>
        <dbReference type="EMBL" id="KAF2309618.1"/>
    </source>
</evidence>
<reference evidence="1 2" key="1">
    <citation type="journal article" date="2020" name="Mol. Plant">
        <title>The Chromosome-Based Rubber Tree Genome Provides New Insights into Spurge Genome Evolution and Rubber Biosynthesis.</title>
        <authorList>
            <person name="Liu J."/>
            <person name="Shi C."/>
            <person name="Shi C.C."/>
            <person name="Li W."/>
            <person name="Zhang Q.J."/>
            <person name="Zhang Y."/>
            <person name="Li K."/>
            <person name="Lu H.F."/>
            <person name="Shi C."/>
            <person name="Zhu S.T."/>
            <person name="Xiao Z.Y."/>
            <person name="Nan H."/>
            <person name="Yue Y."/>
            <person name="Zhu X.G."/>
            <person name="Wu Y."/>
            <person name="Hong X.N."/>
            <person name="Fan G.Y."/>
            <person name="Tong Y."/>
            <person name="Zhang D."/>
            <person name="Mao C.L."/>
            <person name="Liu Y.L."/>
            <person name="Hao S.J."/>
            <person name="Liu W.Q."/>
            <person name="Lv M.Q."/>
            <person name="Zhang H.B."/>
            <person name="Liu Y."/>
            <person name="Hu-Tang G.R."/>
            <person name="Wang J.P."/>
            <person name="Wang J.H."/>
            <person name="Sun Y.H."/>
            <person name="Ni S.B."/>
            <person name="Chen W.B."/>
            <person name="Zhang X.C."/>
            <person name="Jiao Y.N."/>
            <person name="Eichler E.E."/>
            <person name="Li G.H."/>
            <person name="Liu X."/>
            <person name="Gao L.Z."/>
        </authorList>
    </citation>
    <scope>NUCLEOTIDE SEQUENCE [LARGE SCALE GENOMIC DNA]</scope>
    <source>
        <strain evidence="2">cv. GT1</strain>
        <tissue evidence="1">Leaf</tissue>
    </source>
</reference>
<sequence length="81" mass="9656">MQLRQGGEKLELLCYRCKEEAQQKEEIRQQGSNKQHPNWDFGNGFRNNNLAVAGKMDEEVFGFCNDRRLREKRKWDLGLLR</sequence>
<protein>
    <submittedName>
        <fullName evidence="1">Uncharacterized protein</fullName>
    </submittedName>
</protein>
<dbReference type="Proteomes" id="UP000467840">
    <property type="component" value="Chromosome 14"/>
</dbReference>
<dbReference type="EMBL" id="JAAGAX010000006">
    <property type="protein sequence ID" value="KAF2309618.1"/>
    <property type="molecule type" value="Genomic_DNA"/>
</dbReference>
<keyword evidence="2" id="KW-1185">Reference proteome</keyword>
<proteinExistence type="predicted"/>
<evidence type="ECO:0000313" key="2">
    <source>
        <dbReference type="Proteomes" id="UP000467840"/>
    </source>
</evidence>
<organism evidence="1 2">
    <name type="scientific">Hevea brasiliensis</name>
    <name type="common">Para rubber tree</name>
    <name type="synonym">Siphonia brasiliensis</name>
    <dbReference type="NCBI Taxonomy" id="3981"/>
    <lineage>
        <taxon>Eukaryota</taxon>
        <taxon>Viridiplantae</taxon>
        <taxon>Streptophyta</taxon>
        <taxon>Embryophyta</taxon>
        <taxon>Tracheophyta</taxon>
        <taxon>Spermatophyta</taxon>
        <taxon>Magnoliopsida</taxon>
        <taxon>eudicotyledons</taxon>
        <taxon>Gunneridae</taxon>
        <taxon>Pentapetalae</taxon>
        <taxon>rosids</taxon>
        <taxon>fabids</taxon>
        <taxon>Malpighiales</taxon>
        <taxon>Euphorbiaceae</taxon>
        <taxon>Crotonoideae</taxon>
        <taxon>Micrandreae</taxon>
        <taxon>Hevea</taxon>
    </lineage>
</organism>
<dbReference type="AlphaFoldDB" id="A0A6A6MAU3"/>
<comment type="caution">
    <text evidence="1">The sequence shown here is derived from an EMBL/GenBank/DDBJ whole genome shotgun (WGS) entry which is preliminary data.</text>
</comment>
<gene>
    <name evidence="1" type="ORF">GH714_004304</name>
</gene>
<name>A0A6A6MAU3_HEVBR</name>